<keyword evidence="3" id="KW-1185">Reference proteome</keyword>
<feature type="region of interest" description="Disordered" evidence="1">
    <location>
        <begin position="73"/>
        <end position="102"/>
    </location>
</feature>
<accession>A0AAF0Y473</accession>
<evidence type="ECO:0000313" key="2">
    <source>
        <dbReference type="EMBL" id="WOO79968.1"/>
    </source>
</evidence>
<dbReference type="Proteomes" id="UP000827549">
    <property type="component" value="Chromosome 2"/>
</dbReference>
<protein>
    <recommendedName>
        <fullName evidence="4">Condensation domain-containing protein</fullName>
    </recommendedName>
</protein>
<dbReference type="InterPro" id="IPR052058">
    <property type="entry name" value="Alcohol_O-acetyltransferase"/>
</dbReference>
<dbReference type="GeneID" id="87806726"/>
<dbReference type="AlphaFoldDB" id="A0AAF0Y473"/>
<evidence type="ECO:0000313" key="3">
    <source>
        <dbReference type="Proteomes" id="UP000827549"/>
    </source>
</evidence>
<reference evidence="2" key="1">
    <citation type="submission" date="2023-10" db="EMBL/GenBank/DDBJ databases">
        <authorList>
            <person name="Noh H."/>
        </authorList>
    </citation>
    <scope>NUCLEOTIDE SEQUENCE</scope>
    <source>
        <strain evidence="2">DUCC4014</strain>
    </source>
</reference>
<dbReference type="PANTHER" id="PTHR28037:SF1">
    <property type="entry name" value="ALCOHOL O-ACETYLTRANSFERASE 1-RELATED"/>
    <property type="match status" value="1"/>
</dbReference>
<evidence type="ECO:0000256" key="1">
    <source>
        <dbReference type="SAM" id="MobiDB-lite"/>
    </source>
</evidence>
<sequence length="480" mass="52194">MGVSKIEEPQQRRLTLFERYALATYNTGNPMVINFVVQYPSSELPAVEARLPERIAFLQAQLPMMSARLVDTKTTKPKWQAGPPWPTEKLLSTATIPPPRSDENELASIQRAELERFRAHDFVAGPVWSVRVFSSPTSPHGYVSFITNHVMTDGTGALRLVTHLLSAAPPTVEAEPFASRIVYEKAMPIKPGFLFLLPVLWREIIVPNLPGVLQRKFSAGEPWPGIFESPLGKPLDVALTGLPADTVARLKTAAKARGVATLHPVVQIAFSAAVWSVFHSASEPDLRFVTSVPKAERDVSKGHSSIGVYVALLESGGTTSGSQKFWDVARAEAKFLKAPATLDKGRKTIGLLAWIPDTGVQAAPKGVEGTTTGFERYLYERSSTSAPFFESLMISNLGLWKLPEGATDAIWGQANHPCSLALGSSIYSHDGGLRCSTQFYEGAPATRAQVERVHAVWMRLLERAADGLKDGATIAEATAD</sequence>
<name>A0AAF0Y473_9TREE</name>
<gene>
    <name evidence="2" type="ORF">LOC62_02G003484</name>
</gene>
<dbReference type="EMBL" id="CP086715">
    <property type="protein sequence ID" value="WOO79968.1"/>
    <property type="molecule type" value="Genomic_DNA"/>
</dbReference>
<dbReference type="PANTHER" id="PTHR28037">
    <property type="entry name" value="ALCOHOL O-ACETYLTRANSFERASE 1-RELATED"/>
    <property type="match status" value="1"/>
</dbReference>
<evidence type="ECO:0008006" key="4">
    <source>
        <dbReference type="Google" id="ProtNLM"/>
    </source>
</evidence>
<dbReference type="RefSeq" id="XP_062626000.1">
    <property type="nucleotide sequence ID" value="XM_062770016.1"/>
</dbReference>
<proteinExistence type="predicted"/>
<organism evidence="2 3">
    <name type="scientific">Vanrija pseudolonga</name>
    <dbReference type="NCBI Taxonomy" id="143232"/>
    <lineage>
        <taxon>Eukaryota</taxon>
        <taxon>Fungi</taxon>
        <taxon>Dikarya</taxon>
        <taxon>Basidiomycota</taxon>
        <taxon>Agaricomycotina</taxon>
        <taxon>Tremellomycetes</taxon>
        <taxon>Trichosporonales</taxon>
        <taxon>Trichosporonaceae</taxon>
        <taxon>Vanrija</taxon>
    </lineage>
</organism>